<evidence type="ECO:0008006" key="9">
    <source>
        <dbReference type="Google" id="ProtNLM"/>
    </source>
</evidence>
<dbReference type="InterPro" id="IPR004960">
    <property type="entry name" value="LipA_acyltrans"/>
</dbReference>
<gene>
    <name evidence="7" type="ORF">I215_09062</name>
</gene>
<dbReference type="Proteomes" id="UP000007364">
    <property type="component" value="Unassembled WGS sequence"/>
</dbReference>
<evidence type="ECO:0000313" key="7">
    <source>
        <dbReference type="EMBL" id="EKF55168.1"/>
    </source>
</evidence>
<keyword evidence="5" id="KW-0472">Membrane</keyword>
<name>K2P2A7_9FLAO</name>
<sequence>MEITYNNNILSKNQSEIRKSISSKVLEKEILKKESHQMKDFNFMSASLSRFLPQVPREDHWDIYIKIITTMRLREFDLTDLHKISNKLSTIKDNELFKEVDKPKIYITCHLGFCKASISLLILNGVKNIALVVDESTYKNQASTILAINDKFKNAFGLDNELKIINVEKPNTALEMMQLIKSGFSLFAYIDGNSGYKGVYNKEKTIEIPFLSSAISSRTGLSTIAYFMDIPIIPFVAYYSEDGMVPHIKFFDQLKRDNTKDIVTFTEVTTKRLYGLFEHYIEKFYDQWESWFYIHKYLPKEILAAENISLNINSLTKEDFNQGNYSVFKIDEDHYLFNRISFSVFPISQDNFNMFISFQNA</sequence>
<evidence type="ECO:0000256" key="2">
    <source>
        <dbReference type="ARBA" id="ARBA00022475"/>
    </source>
</evidence>
<protein>
    <recommendedName>
        <fullName evidence="9">Lipid A biosynthesis acyltransferase</fullName>
    </recommendedName>
</protein>
<organism evidence="7 8">
    <name type="scientific">Galbibacter marinus</name>
    <dbReference type="NCBI Taxonomy" id="555500"/>
    <lineage>
        <taxon>Bacteria</taxon>
        <taxon>Pseudomonadati</taxon>
        <taxon>Bacteroidota</taxon>
        <taxon>Flavobacteriia</taxon>
        <taxon>Flavobacteriales</taxon>
        <taxon>Flavobacteriaceae</taxon>
        <taxon>Galbibacter</taxon>
    </lineage>
</organism>
<dbReference type="GO" id="GO:0016746">
    <property type="term" value="F:acyltransferase activity"/>
    <property type="evidence" value="ECO:0007669"/>
    <property type="project" value="UniProtKB-KW"/>
</dbReference>
<keyword evidence="2" id="KW-1003">Cell membrane</keyword>
<dbReference type="GO" id="GO:0005886">
    <property type="term" value="C:plasma membrane"/>
    <property type="evidence" value="ECO:0007669"/>
    <property type="project" value="UniProtKB-SubCell"/>
</dbReference>
<comment type="caution">
    <text evidence="7">The sequence shown here is derived from an EMBL/GenBank/DDBJ whole genome shotgun (WGS) entry which is preliminary data.</text>
</comment>
<evidence type="ECO:0000256" key="1">
    <source>
        <dbReference type="ARBA" id="ARBA00004533"/>
    </source>
</evidence>
<evidence type="ECO:0000256" key="3">
    <source>
        <dbReference type="ARBA" id="ARBA00022519"/>
    </source>
</evidence>
<evidence type="ECO:0000256" key="4">
    <source>
        <dbReference type="ARBA" id="ARBA00022679"/>
    </source>
</evidence>
<dbReference type="EMBL" id="AMSG01000010">
    <property type="protein sequence ID" value="EKF55168.1"/>
    <property type="molecule type" value="Genomic_DNA"/>
</dbReference>
<dbReference type="Pfam" id="PF03279">
    <property type="entry name" value="Lip_A_acyltrans"/>
    <property type="match status" value="1"/>
</dbReference>
<keyword evidence="3" id="KW-0997">Cell inner membrane</keyword>
<evidence type="ECO:0000313" key="8">
    <source>
        <dbReference type="Proteomes" id="UP000007364"/>
    </source>
</evidence>
<comment type="subcellular location">
    <subcellularLocation>
        <location evidence="1">Cell inner membrane</location>
    </subcellularLocation>
</comment>
<keyword evidence="6" id="KW-0012">Acyltransferase</keyword>
<dbReference type="STRING" id="555500.I215_09062"/>
<keyword evidence="8" id="KW-1185">Reference proteome</keyword>
<dbReference type="OrthoDB" id="1373292at2"/>
<keyword evidence="4" id="KW-0808">Transferase</keyword>
<dbReference type="eggNOG" id="COG1560">
    <property type="taxonomic scope" value="Bacteria"/>
</dbReference>
<dbReference type="AlphaFoldDB" id="K2P2A7"/>
<dbReference type="GO" id="GO:0009247">
    <property type="term" value="P:glycolipid biosynthetic process"/>
    <property type="evidence" value="ECO:0007669"/>
    <property type="project" value="UniProtKB-ARBA"/>
</dbReference>
<dbReference type="RefSeq" id="WP_008991661.1">
    <property type="nucleotide sequence ID" value="NZ_AMSG01000010.1"/>
</dbReference>
<evidence type="ECO:0000256" key="5">
    <source>
        <dbReference type="ARBA" id="ARBA00023136"/>
    </source>
</evidence>
<reference evidence="7 8" key="1">
    <citation type="journal article" date="2012" name="J. Bacteriol.">
        <title>Genome Sequence of Galbibacter marinum Type Strain ck-I2-15.</title>
        <authorList>
            <person name="Lai Q."/>
            <person name="Li C."/>
            <person name="Shao Z."/>
        </authorList>
    </citation>
    <scope>NUCLEOTIDE SEQUENCE [LARGE SCALE GENOMIC DNA]</scope>
    <source>
        <strain evidence="8">ck-I2-15</strain>
    </source>
</reference>
<accession>K2P2A7</accession>
<evidence type="ECO:0000256" key="6">
    <source>
        <dbReference type="ARBA" id="ARBA00023315"/>
    </source>
</evidence>
<proteinExistence type="predicted"/>